<accession>A0AAV4LU97</accession>
<proteinExistence type="predicted"/>
<dbReference type="PANTHER" id="PTHR12419">
    <property type="entry name" value="OTU DOMAIN CONTAINING PROTEIN"/>
    <property type="match status" value="1"/>
</dbReference>
<evidence type="ECO:0000259" key="2">
    <source>
        <dbReference type="PROSITE" id="PS50802"/>
    </source>
</evidence>
<gene>
    <name evidence="3" type="ORF">BcabD6B2_28460</name>
</gene>
<dbReference type="InterPro" id="IPR003323">
    <property type="entry name" value="OTU_dom"/>
</dbReference>
<dbReference type="RefSeq" id="XP_067715480.1">
    <property type="nucleotide sequence ID" value="XM_067859379.1"/>
</dbReference>
<dbReference type="GO" id="GO:0004843">
    <property type="term" value="F:cysteine-type deubiquitinase activity"/>
    <property type="evidence" value="ECO:0007669"/>
    <property type="project" value="TreeGrafter"/>
</dbReference>
<evidence type="ECO:0000313" key="4">
    <source>
        <dbReference type="Proteomes" id="UP001497744"/>
    </source>
</evidence>
<dbReference type="Proteomes" id="UP001497744">
    <property type="component" value="Unassembled WGS sequence"/>
</dbReference>
<dbReference type="InterPro" id="IPR050704">
    <property type="entry name" value="Peptidase_C85-like"/>
</dbReference>
<sequence>MRLFGSHLLTARGAGEVGQGRPEKEVREEVGRLADEDAGRTPAARAAAGRVASAAHDVVVAGALQLDHLADVLGVVGEVGVHNQNEVVARVRETVHVGGAEPELAGTAQQLQVDGGEERLELGVHIGRAVGAAIVHEQNLILQRSEDVDEEVDNVREVVLLVVARQNDGQAPYDVPHGGLTDANEGTWLGVEMVRQCVGVGLRGGGRKAWAAAQGVGDGSSFYSEPKALTAAQRKKLKKKQQAFELEAKLAAERESAPNLKAAEDEDLRLQLAAVGKVVFKIHGDGNCLFRAVEHQLAQANERGAALRAHDHAQLRQLAVQYMRAHRAELEAFVEGVSSDVGGDSDAFEAHCNKIALDGEWGGELEVQVLAAALGCRIVVYRQGAPPTEYVSDEGSRRRGSRVGVRATLAESVIDAVERCGAAAQHDRAMSSHSARTVAESPRP</sequence>
<dbReference type="GO" id="GO:0016579">
    <property type="term" value="P:protein deubiquitination"/>
    <property type="evidence" value="ECO:0007669"/>
    <property type="project" value="TreeGrafter"/>
</dbReference>
<dbReference type="SUPFAM" id="SSF54001">
    <property type="entry name" value="Cysteine proteinases"/>
    <property type="match status" value="1"/>
</dbReference>
<dbReference type="Pfam" id="PF02338">
    <property type="entry name" value="OTU"/>
    <property type="match status" value="1"/>
</dbReference>
<feature type="domain" description="OTU" evidence="2">
    <location>
        <begin position="277"/>
        <end position="440"/>
    </location>
</feature>
<evidence type="ECO:0000313" key="3">
    <source>
        <dbReference type="EMBL" id="GIX63411.1"/>
    </source>
</evidence>
<dbReference type="GeneID" id="94194892"/>
<evidence type="ECO:0000256" key="1">
    <source>
        <dbReference type="SAM" id="MobiDB-lite"/>
    </source>
</evidence>
<comment type="caution">
    <text evidence="3">The sequence shown here is derived from an EMBL/GenBank/DDBJ whole genome shotgun (WGS) entry which is preliminary data.</text>
</comment>
<dbReference type="InterPro" id="IPR038765">
    <property type="entry name" value="Papain-like_cys_pep_sf"/>
</dbReference>
<dbReference type="PANTHER" id="PTHR12419:SF10">
    <property type="entry name" value="DEUBIQUITINASE OTUD6B"/>
    <property type="match status" value="1"/>
</dbReference>
<dbReference type="EMBL" id="BPLF01000002">
    <property type="protein sequence ID" value="GIX63411.1"/>
    <property type="molecule type" value="Genomic_DNA"/>
</dbReference>
<dbReference type="AlphaFoldDB" id="A0AAV4LU97"/>
<organism evidence="3 4">
    <name type="scientific">Babesia caballi</name>
    <dbReference type="NCBI Taxonomy" id="5871"/>
    <lineage>
        <taxon>Eukaryota</taxon>
        <taxon>Sar</taxon>
        <taxon>Alveolata</taxon>
        <taxon>Apicomplexa</taxon>
        <taxon>Aconoidasida</taxon>
        <taxon>Piroplasmida</taxon>
        <taxon>Babesiidae</taxon>
        <taxon>Babesia</taxon>
    </lineage>
</organism>
<keyword evidence="4" id="KW-1185">Reference proteome</keyword>
<dbReference type="Gene3D" id="3.90.70.80">
    <property type="match status" value="1"/>
</dbReference>
<feature type="region of interest" description="Disordered" evidence="1">
    <location>
        <begin position="423"/>
        <end position="444"/>
    </location>
</feature>
<dbReference type="PROSITE" id="PS50802">
    <property type="entry name" value="OTU"/>
    <property type="match status" value="1"/>
</dbReference>
<dbReference type="CDD" id="cd22748">
    <property type="entry name" value="OTU_OTUD6-like"/>
    <property type="match status" value="1"/>
</dbReference>
<reference evidence="3 4" key="1">
    <citation type="submission" date="2021-06" db="EMBL/GenBank/DDBJ databases">
        <title>Genome sequence of Babesia caballi.</title>
        <authorList>
            <person name="Yamagishi J."/>
            <person name="Kidaka T."/>
            <person name="Ochi A."/>
        </authorList>
    </citation>
    <scope>NUCLEOTIDE SEQUENCE [LARGE SCALE GENOMIC DNA]</scope>
    <source>
        <strain evidence="3">USDA-D6B2</strain>
    </source>
</reference>
<protein>
    <submittedName>
        <fullName evidence="3">OTU domain-containing protein 6B</fullName>
    </submittedName>
</protein>
<name>A0AAV4LU97_BABCB</name>